<accession>A0A372M8P4</accession>
<keyword evidence="1" id="KW-1133">Transmembrane helix</keyword>
<proteinExistence type="predicted"/>
<protein>
    <submittedName>
        <fullName evidence="2">Uncharacterized protein</fullName>
    </submittedName>
</protein>
<feature type="transmembrane region" description="Helical" evidence="1">
    <location>
        <begin position="43"/>
        <end position="62"/>
    </location>
</feature>
<keyword evidence="1" id="KW-0812">Transmembrane</keyword>
<dbReference type="Proteomes" id="UP000263094">
    <property type="component" value="Unassembled WGS sequence"/>
</dbReference>
<keyword evidence="3" id="KW-1185">Reference proteome</keyword>
<evidence type="ECO:0000313" key="3">
    <source>
        <dbReference type="Proteomes" id="UP000263094"/>
    </source>
</evidence>
<organism evidence="2 3">
    <name type="scientific">Streptomyces triticagri</name>
    <dbReference type="NCBI Taxonomy" id="2293568"/>
    <lineage>
        <taxon>Bacteria</taxon>
        <taxon>Bacillati</taxon>
        <taxon>Actinomycetota</taxon>
        <taxon>Actinomycetes</taxon>
        <taxon>Kitasatosporales</taxon>
        <taxon>Streptomycetaceae</taxon>
        <taxon>Streptomyces</taxon>
    </lineage>
</organism>
<sequence>MKGILGFLSFLLLFGGLQGIVHEAFDVWIPFMGFLRFLYADGYEIFISLTLLVLGAALAAAASRAPAS</sequence>
<evidence type="ECO:0000256" key="1">
    <source>
        <dbReference type="SAM" id="Phobius"/>
    </source>
</evidence>
<evidence type="ECO:0000313" key="2">
    <source>
        <dbReference type="EMBL" id="RFU86875.1"/>
    </source>
</evidence>
<gene>
    <name evidence="2" type="ORF">DY218_09495</name>
</gene>
<keyword evidence="1" id="KW-0472">Membrane</keyword>
<dbReference type="OrthoDB" id="4260483at2"/>
<dbReference type="EMBL" id="QUAK01000051">
    <property type="protein sequence ID" value="RFU86875.1"/>
    <property type="molecule type" value="Genomic_DNA"/>
</dbReference>
<comment type="caution">
    <text evidence="2">The sequence shown here is derived from an EMBL/GenBank/DDBJ whole genome shotgun (WGS) entry which is preliminary data.</text>
</comment>
<name>A0A372M8P4_9ACTN</name>
<dbReference type="RefSeq" id="WP_128555483.1">
    <property type="nucleotide sequence ID" value="NZ_QUAK01000051.1"/>
</dbReference>
<dbReference type="AlphaFoldDB" id="A0A372M8P4"/>
<reference evidence="2 3" key="1">
    <citation type="submission" date="2018-08" db="EMBL/GenBank/DDBJ databases">
        <title>Isolation, diversity and antifungal activity of Actinobacteria from wheat.</title>
        <authorList>
            <person name="Han C."/>
        </authorList>
    </citation>
    <scope>NUCLEOTIDE SEQUENCE [LARGE SCALE GENOMIC DNA]</scope>
    <source>
        <strain evidence="2 3">NEAU-YY421</strain>
    </source>
</reference>